<evidence type="ECO:0000313" key="2">
    <source>
        <dbReference type="Proteomes" id="UP000237000"/>
    </source>
</evidence>
<sequence length="91" mass="10533">MEEIKGRNYPYRLWRRLCSVRGFSGRNGSNICKSIVNVFCCVHVSSVFELVRVNRDKTNFRFLVTKTATVPSQSLGQVHDSWCSTFKWQLG</sequence>
<gene>
    <name evidence="1" type="ORF">TorRG33x02_054340</name>
</gene>
<keyword evidence="2" id="KW-1185">Reference proteome</keyword>
<proteinExistence type="predicted"/>
<reference evidence="2" key="1">
    <citation type="submission" date="2016-06" db="EMBL/GenBank/DDBJ databases">
        <title>Parallel loss of symbiosis genes in relatives of nitrogen-fixing non-legume Parasponia.</title>
        <authorList>
            <person name="Van Velzen R."/>
            <person name="Holmer R."/>
            <person name="Bu F."/>
            <person name="Rutten L."/>
            <person name="Van Zeijl A."/>
            <person name="Liu W."/>
            <person name="Santuari L."/>
            <person name="Cao Q."/>
            <person name="Sharma T."/>
            <person name="Shen D."/>
            <person name="Roswanjaya Y."/>
            <person name="Wardhani T."/>
            <person name="Kalhor M.S."/>
            <person name="Jansen J."/>
            <person name="Van den Hoogen J."/>
            <person name="Gungor B."/>
            <person name="Hartog M."/>
            <person name="Hontelez J."/>
            <person name="Verver J."/>
            <person name="Yang W.-C."/>
            <person name="Schijlen E."/>
            <person name="Repin R."/>
            <person name="Schilthuizen M."/>
            <person name="Schranz E."/>
            <person name="Heidstra R."/>
            <person name="Miyata K."/>
            <person name="Fedorova E."/>
            <person name="Kohlen W."/>
            <person name="Bisseling T."/>
            <person name="Smit S."/>
            <person name="Geurts R."/>
        </authorList>
    </citation>
    <scope>NUCLEOTIDE SEQUENCE [LARGE SCALE GENOMIC DNA]</scope>
    <source>
        <strain evidence="2">cv. RG33-2</strain>
    </source>
</reference>
<evidence type="ECO:0000313" key="1">
    <source>
        <dbReference type="EMBL" id="PON98819.1"/>
    </source>
</evidence>
<dbReference type="EMBL" id="JXTC01000022">
    <property type="protein sequence ID" value="PON98819.1"/>
    <property type="molecule type" value="Genomic_DNA"/>
</dbReference>
<dbReference type="Proteomes" id="UP000237000">
    <property type="component" value="Unassembled WGS sequence"/>
</dbReference>
<accession>A0A2P5FM20</accession>
<protein>
    <submittedName>
        <fullName evidence="1">Uncharacterized protein</fullName>
    </submittedName>
</protein>
<comment type="caution">
    <text evidence="1">The sequence shown here is derived from an EMBL/GenBank/DDBJ whole genome shotgun (WGS) entry which is preliminary data.</text>
</comment>
<dbReference type="InParanoid" id="A0A2P5FM20"/>
<name>A0A2P5FM20_TREOI</name>
<dbReference type="AlphaFoldDB" id="A0A2P5FM20"/>
<organism evidence="1 2">
    <name type="scientific">Trema orientale</name>
    <name type="common">Charcoal tree</name>
    <name type="synonym">Celtis orientalis</name>
    <dbReference type="NCBI Taxonomy" id="63057"/>
    <lineage>
        <taxon>Eukaryota</taxon>
        <taxon>Viridiplantae</taxon>
        <taxon>Streptophyta</taxon>
        <taxon>Embryophyta</taxon>
        <taxon>Tracheophyta</taxon>
        <taxon>Spermatophyta</taxon>
        <taxon>Magnoliopsida</taxon>
        <taxon>eudicotyledons</taxon>
        <taxon>Gunneridae</taxon>
        <taxon>Pentapetalae</taxon>
        <taxon>rosids</taxon>
        <taxon>fabids</taxon>
        <taxon>Rosales</taxon>
        <taxon>Cannabaceae</taxon>
        <taxon>Trema</taxon>
    </lineage>
</organism>